<organism evidence="4 5">
    <name type="scientific">Catenovulum agarivorans DS-2</name>
    <dbReference type="NCBI Taxonomy" id="1328313"/>
    <lineage>
        <taxon>Bacteria</taxon>
        <taxon>Pseudomonadati</taxon>
        <taxon>Pseudomonadota</taxon>
        <taxon>Gammaproteobacteria</taxon>
        <taxon>Alteromonadales</taxon>
        <taxon>Alteromonadaceae</taxon>
        <taxon>Catenovulum</taxon>
    </lineage>
</organism>
<feature type="domain" description="Non-reducing end beta-L-arabinofuranosidase-like GH127 middle" evidence="2">
    <location>
        <begin position="466"/>
        <end position="562"/>
    </location>
</feature>
<sequence>MGISEVTIRWFTKTFMVLVTFSVILTARAHAHSHISPFNQFHPIKVGDSVWTEGFWADKFHLAETAVVPSMGETLKSDISHAYADLKIAAGLIDGEHKGTAWQDGDFYKWMEANLYLYAINKDPEILTELDEIIQVIGKAQQPNGYLSSFIQNKGKAPWTRRNDHELYNSGHLISAGVLHKRITGKSNFYNIAVKNADYLYKTFMPTPKKLARFGFNPSHIMALVELYRQSKQQKYLELAIHFVELRAPEKKDWFGDYDPTVLHIHQGDMVQERTPLREEHDAVGHAVLGMYLWAGAADIYAETGDKSLIEALTRIWDSANNRKMFVHGGIGQIDKGAAENFDFIHEGFIYDYMMPNARGYAETCANIANALFNYKLMSILGDSKFIDNAELVLYNSMLSAVSLDGTKFFYTNPLRKVNGVLDYDNLLNETPVRKRYFSSFCCPPNLAKILAYLSTWAYSLSENGVVVNLFGGNKLNTKLLDGSALKLIQSTDYPWQGDILIKVDEAKAEPFDMRIRIPSWAQQPSILVNGKPVASQVLAGQYAVLNRSWKKGDLIEISLPMQTQLIEGHPRIEEVRNHAAIKRGPIVYALESVDLPKDTDILDVYLPTNADLKVEKVTSFLGGVNTINTQVFIRTDKKQGMYRALTQPEFKSVDTRFVPYFAWANRGDEHNEMSVFLPILWQSPAAHIH</sequence>
<evidence type="ECO:0008006" key="6">
    <source>
        <dbReference type="Google" id="ProtNLM"/>
    </source>
</evidence>
<gene>
    <name evidence="4" type="ORF">DS2_12098</name>
</gene>
<evidence type="ECO:0000259" key="3">
    <source>
        <dbReference type="Pfam" id="PF20737"/>
    </source>
</evidence>
<dbReference type="Proteomes" id="UP000019276">
    <property type="component" value="Unassembled WGS sequence"/>
</dbReference>
<dbReference type="InterPro" id="IPR049174">
    <property type="entry name" value="Beta-AFase-like"/>
</dbReference>
<comment type="caution">
    <text evidence="4">The sequence shown here is derived from an EMBL/GenBank/DDBJ whole genome shotgun (WGS) entry which is preliminary data.</text>
</comment>
<dbReference type="Pfam" id="PF20736">
    <property type="entry name" value="Glyco_hydro127M"/>
    <property type="match status" value="1"/>
</dbReference>
<dbReference type="PANTHER" id="PTHR43465">
    <property type="entry name" value="DUF1680 DOMAIN PROTEIN (AFU_ORTHOLOGUE AFUA_1G08910)"/>
    <property type="match status" value="1"/>
</dbReference>
<evidence type="ECO:0000259" key="1">
    <source>
        <dbReference type="Pfam" id="PF07944"/>
    </source>
</evidence>
<name>W7QNU3_9ALTE</name>
<dbReference type="EMBL" id="ARZY01000022">
    <property type="protein sequence ID" value="EWH09573.1"/>
    <property type="molecule type" value="Genomic_DNA"/>
</dbReference>
<proteinExistence type="predicted"/>
<evidence type="ECO:0000313" key="5">
    <source>
        <dbReference type="Proteomes" id="UP000019276"/>
    </source>
</evidence>
<dbReference type="eggNOG" id="COG3533">
    <property type="taxonomic scope" value="Bacteria"/>
</dbReference>
<dbReference type="InterPro" id="IPR012878">
    <property type="entry name" value="Beta-AFase-like_GH127_cat"/>
</dbReference>
<dbReference type="STRING" id="1328313.DS2_12098"/>
<feature type="domain" description="Non-reducing end beta-L-arabinofuranosidase-like GH127 catalytic" evidence="1">
    <location>
        <begin position="51"/>
        <end position="455"/>
    </location>
</feature>
<dbReference type="AlphaFoldDB" id="W7QNU3"/>
<dbReference type="PANTHER" id="PTHR43465:SF1">
    <property type="entry name" value="NON-REDUCING END BETA-L-ARABINOFURANOSIDASE"/>
    <property type="match status" value="1"/>
</dbReference>
<dbReference type="Pfam" id="PF20737">
    <property type="entry name" value="Glyco_hydro127C"/>
    <property type="match status" value="1"/>
</dbReference>
<reference evidence="4 5" key="1">
    <citation type="journal article" date="2014" name="Genome Announc.">
        <title>Draft Genome Sequence of the Agar-Degrading Bacterium Catenovulum sp. Strain DS-2, Isolated from Intestines of Haliotis diversicolor.</title>
        <authorList>
            <person name="Shan D."/>
            <person name="Li X."/>
            <person name="Gu Z."/>
            <person name="Wei G."/>
            <person name="Gao Z."/>
            <person name="Shao Z."/>
        </authorList>
    </citation>
    <scope>NUCLEOTIDE SEQUENCE [LARGE SCALE GENOMIC DNA]</scope>
    <source>
        <strain evidence="4 5">DS-2</strain>
    </source>
</reference>
<dbReference type="InterPro" id="IPR008928">
    <property type="entry name" value="6-hairpin_glycosidase_sf"/>
</dbReference>
<keyword evidence="5" id="KW-1185">Reference proteome</keyword>
<dbReference type="Pfam" id="PF07944">
    <property type="entry name" value="Beta-AFase-like_GH127_cat"/>
    <property type="match status" value="1"/>
</dbReference>
<evidence type="ECO:0000259" key="2">
    <source>
        <dbReference type="Pfam" id="PF20736"/>
    </source>
</evidence>
<dbReference type="InterPro" id="IPR049046">
    <property type="entry name" value="Beta-AFase-like_GH127_middle"/>
</dbReference>
<accession>W7QNU3</accession>
<evidence type="ECO:0000313" key="4">
    <source>
        <dbReference type="EMBL" id="EWH09573.1"/>
    </source>
</evidence>
<dbReference type="SUPFAM" id="SSF48208">
    <property type="entry name" value="Six-hairpin glycosidases"/>
    <property type="match status" value="1"/>
</dbReference>
<feature type="domain" description="Non-reducing end beta-L-arabinofuranosidase-like GH127 C-terminal" evidence="3">
    <location>
        <begin position="565"/>
        <end position="679"/>
    </location>
</feature>
<dbReference type="InterPro" id="IPR049049">
    <property type="entry name" value="Beta-AFase-like_GH127_C"/>
</dbReference>
<dbReference type="GO" id="GO:0005975">
    <property type="term" value="P:carbohydrate metabolic process"/>
    <property type="evidence" value="ECO:0007669"/>
    <property type="project" value="InterPro"/>
</dbReference>
<dbReference type="Gene3D" id="1.50.10.20">
    <property type="match status" value="1"/>
</dbReference>
<protein>
    <recommendedName>
        <fullName evidence="6">Glycoside hydrolase family 127 protein</fullName>
    </recommendedName>
</protein>
<dbReference type="PATRIC" id="fig|1328313.3.peg.2471"/>